<proteinExistence type="predicted"/>
<keyword evidence="5" id="KW-1185">Reference proteome</keyword>
<dbReference type="SUPFAM" id="SSF46689">
    <property type="entry name" value="Homeodomain-like"/>
    <property type="match status" value="1"/>
</dbReference>
<dbReference type="InterPro" id="IPR001647">
    <property type="entry name" value="HTH_TetR"/>
</dbReference>
<feature type="domain" description="HTH tetR-type" evidence="3">
    <location>
        <begin position="1"/>
        <end position="58"/>
    </location>
</feature>
<reference evidence="4 5" key="1">
    <citation type="submission" date="2016-10" db="EMBL/GenBank/DDBJ databases">
        <title>Paenibacillus species isolates.</title>
        <authorList>
            <person name="Beno S.M."/>
        </authorList>
    </citation>
    <scope>NUCLEOTIDE SEQUENCE [LARGE SCALE GENOMIC DNA]</scope>
    <source>
        <strain evidence="4 5">FSL H7-0744</strain>
    </source>
</reference>
<gene>
    <name evidence="4" type="ORF">BSK56_27135</name>
</gene>
<dbReference type="InterPro" id="IPR009057">
    <property type="entry name" value="Homeodomain-like_sf"/>
</dbReference>
<evidence type="ECO:0000259" key="3">
    <source>
        <dbReference type="PROSITE" id="PS50977"/>
    </source>
</evidence>
<evidence type="ECO:0000256" key="1">
    <source>
        <dbReference type="ARBA" id="ARBA00023125"/>
    </source>
</evidence>
<dbReference type="Pfam" id="PF00440">
    <property type="entry name" value="TetR_N"/>
    <property type="match status" value="1"/>
</dbReference>
<evidence type="ECO:0000256" key="2">
    <source>
        <dbReference type="PROSITE-ProRule" id="PRU00335"/>
    </source>
</evidence>
<dbReference type="InterPro" id="IPR036271">
    <property type="entry name" value="Tet_transcr_reg_TetR-rel_C_sf"/>
</dbReference>
<name>A0ABX3GZU7_PAEBO</name>
<accession>A0ABX3GZU7</accession>
<dbReference type="Proteomes" id="UP000187412">
    <property type="component" value="Unassembled WGS sequence"/>
</dbReference>
<organism evidence="4 5">
    <name type="scientific">Paenibacillus borealis</name>
    <dbReference type="NCBI Taxonomy" id="160799"/>
    <lineage>
        <taxon>Bacteria</taxon>
        <taxon>Bacillati</taxon>
        <taxon>Bacillota</taxon>
        <taxon>Bacilli</taxon>
        <taxon>Bacillales</taxon>
        <taxon>Paenibacillaceae</taxon>
        <taxon>Paenibacillus</taxon>
    </lineage>
</organism>
<evidence type="ECO:0000313" key="4">
    <source>
        <dbReference type="EMBL" id="OMD41554.1"/>
    </source>
</evidence>
<dbReference type="PROSITE" id="PS50977">
    <property type="entry name" value="HTH_TETR_2"/>
    <property type="match status" value="1"/>
</dbReference>
<sequence>MKERIIQASVAEIKMRGLKFSIRDVAKRAGISTKTLYQNIESKEQIIGYIVEQSVSEMRHAEQLIINESSLSNMDKLHKTLALLPSRLVLHNVHFLEELKQRYPVQWAEVDHYIHNGWDNIRLLVEKGVRNGELREFDFELFIQVYIGAFYRLMEHQYEVQDGLSLERALGQMVDLLLVGICKGNIDHGGK</sequence>
<evidence type="ECO:0000313" key="5">
    <source>
        <dbReference type="Proteomes" id="UP000187412"/>
    </source>
</evidence>
<protein>
    <recommendedName>
        <fullName evidence="3">HTH tetR-type domain-containing protein</fullName>
    </recommendedName>
</protein>
<dbReference type="EMBL" id="MPTB01000045">
    <property type="protein sequence ID" value="OMD41554.1"/>
    <property type="molecule type" value="Genomic_DNA"/>
</dbReference>
<keyword evidence="1 2" id="KW-0238">DNA-binding</keyword>
<dbReference type="Gene3D" id="1.10.357.10">
    <property type="entry name" value="Tetracycline Repressor, domain 2"/>
    <property type="match status" value="1"/>
</dbReference>
<dbReference type="RefSeq" id="WP_076113599.1">
    <property type="nucleotide sequence ID" value="NZ_MPTB01000045.1"/>
</dbReference>
<dbReference type="Gene3D" id="1.10.10.60">
    <property type="entry name" value="Homeodomain-like"/>
    <property type="match status" value="1"/>
</dbReference>
<dbReference type="SUPFAM" id="SSF48498">
    <property type="entry name" value="Tetracyclin repressor-like, C-terminal domain"/>
    <property type="match status" value="1"/>
</dbReference>
<feature type="DNA-binding region" description="H-T-H motif" evidence="2">
    <location>
        <begin position="21"/>
        <end position="40"/>
    </location>
</feature>
<comment type="caution">
    <text evidence="4">The sequence shown here is derived from an EMBL/GenBank/DDBJ whole genome shotgun (WGS) entry which is preliminary data.</text>
</comment>